<protein>
    <submittedName>
        <fullName evidence="1">Uncharacterized protein</fullName>
    </submittedName>
</protein>
<evidence type="ECO:0000313" key="2">
    <source>
        <dbReference type="Proteomes" id="UP001221898"/>
    </source>
</evidence>
<name>A0AAD7SF45_9TELE</name>
<organism evidence="1 2">
    <name type="scientific">Aldrovandia affinis</name>
    <dbReference type="NCBI Taxonomy" id="143900"/>
    <lineage>
        <taxon>Eukaryota</taxon>
        <taxon>Metazoa</taxon>
        <taxon>Chordata</taxon>
        <taxon>Craniata</taxon>
        <taxon>Vertebrata</taxon>
        <taxon>Euteleostomi</taxon>
        <taxon>Actinopterygii</taxon>
        <taxon>Neopterygii</taxon>
        <taxon>Teleostei</taxon>
        <taxon>Notacanthiformes</taxon>
        <taxon>Halosauridae</taxon>
        <taxon>Aldrovandia</taxon>
    </lineage>
</organism>
<proteinExistence type="predicted"/>
<keyword evidence="2" id="KW-1185">Reference proteome</keyword>
<gene>
    <name evidence="1" type="ORF">AAFF_G00385510</name>
</gene>
<dbReference type="Proteomes" id="UP001221898">
    <property type="component" value="Unassembled WGS sequence"/>
</dbReference>
<comment type="caution">
    <text evidence="1">The sequence shown here is derived from an EMBL/GenBank/DDBJ whole genome shotgun (WGS) entry which is preliminary data.</text>
</comment>
<dbReference type="AlphaFoldDB" id="A0AAD7SF45"/>
<reference evidence="1" key="1">
    <citation type="journal article" date="2023" name="Science">
        <title>Genome structures resolve the early diversification of teleost fishes.</title>
        <authorList>
            <person name="Parey E."/>
            <person name="Louis A."/>
            <person name="Montfort J."/>
            <person name="Bouchez O."/>
            <person name="Roques C."/>
            <person name="Iampietro C."/>
            <person name="Lluch J."/>
            <person name="Castinel A."/>
            <person name="Donnadieu C."/>
            <person name="Desvignes T."/>
            <person name="Floi Bucao C."/>
            <person name="Jouanno E."/>
            <person name="Wen M."/>
            <person name="Mejri S."/>
            <person name="Dirks R."/>
            <person name="Jansen H."/>
            <person name="Henkel C."/>
            <person name="Chen W.J."/>
            <person name="Zahm M."/>
            <person name="Cabau C."/>
            <person name="Klopp C."/>
            <person name="Thompson A.W."/>
            <person name="Robinson-Rechavi M."/>
            <person name="Braasch I."/>
            <person name="Lecointre G."/>
            <person name="Bobe J."/>
            <person name="Postlethwait J.H."/>
            <person name="Berthelot C."/>
            <person name="Roest Crollius H."/>
            <person name="Guiguen Y."/>
        </authorList>
    </citation>
    <scope>NUCLEOTIDE SEQUENCE</scope>
    <source>
        <strain evidence="1">NC1722</strain>
    </source>
</reference>
<dbReference type="EMBL" id="JAINUG010000071">
    <property type="protein sequence ID" value="KAJ8401320.1"/>
    <property type="molecule type" value="Genomic_DNA"/>
</dbReference>
<accession>A0AAD7SF45</accession>
<evidence type="ECO:0000313" key="1">
    <source>
        <dbReference type="EMBL" id="KAJ8401320.1"/>
    </source>
</evidence>
<sequence>MFATLGSTCYEMLCSSRQEEKWAGQWPCSSSFKRQIRDDHLRCPLCKRSVLASIKGASAVIVGEGTGSKPMVWYAVAQLLKQMSPRGLSCRWIAARLLRCLFAKPLTAESFVLVAF</sequence>